<dbReference type="AlphaFoldDB" id="A0AAE0KFD2"/>
<dbReference type="Gene3D" id="3.30.460.40">
    <property type="match status" value="1"/>
</dbReference>
<evidence type="ECO:0000313" key="1">
    <source>
        <dbReference type="EMBL" id="KAK3375738.1"/>
    </source>
</evidence>
<evidence type="ECO:0000313" key="2">
    <source>
        <dbReference type="Proteomes" id="UP001287356"/>
    </source>
</evidence>
<proteinExistence type="predicted"/>
<reference evidence="1" key="1">
    <citation type="journal article" date="2023" name="Mol. Phylogenet. Evol.">
        <title>Genome-scale phylogeny and comparative genomics of the fungal order Sordariales.</title>
        <authorList>
            <person name="Hensen N."/>
            <person name="Bonometti L."/>
            <person name="Westerberg I."/>
            <person name="Brannstrom I.O."/>
            <person name="Guillou S."/>
            <person name="Cros-Aarteil S."/>
            <person name="Calhoun S."/>
            <person name="Haridas S."/>
            <person name="Kuo A."/>
            <person name="Mondo S."/>
            <person name="Pangilinan J."/>
            <person name="Riley R."/>
            <person name="LaButti K."/>
            <person name="Andreopoulos B."/>
            <person name="Lipzen A."/>
            <person name="Chen C."/>
            <person name="Yan M."/>
            <person name="Daum C."/>
            <person name="Ng V."/>
            <person name="Clum A."/>
            <person name="Steindorff A."/>
            <person name="Ohm R.A."/>
            <person name="Martin F."/>
            <person name="Silar P."/>
            <person name="Natvig D.O."/>
            <person name="Lalanne C."/>
            <person name="Gautier V."/>
            <person name="Ament-Velasquez S.L."/>
            <person name="Kruys A."/>
            <person name="Hutchinson M.I."/>
            <person name="Powell A.J."/>
            <person name="Barry K."/>
            <person name="Miller A.N."/>
            <person name="Grigoriev I.V."/>
            <person name="Debuchy R."/>
            <person name="Gladieux P."/>
            <person name="Hiltunen Thoren M."/>
            <person name="Johannesson H."/>
        </authorList>
    </citation>
    <scope>NUCLEOTIDE SEQUENCE</scope>
    <source>
        <strain evidence="1">CBS 958.72</strain>
    </source>
</reference>
<organism evidence="1 2">
    <name type="scientific">Lasiosphaeria ovina</name>
    <dbReference type="NCBI Taxonomy" id="92902"/>
    <lineage>
        <taxon>Eukaryota</taxon>
        <taxon>Fungi</taxon>
        <taxon>Dikarya</taxon>
        <taxon>Ascomycota</taxon>
        <taxon>Pezizomycotina</taxon>
        <taxon>Sordariomycetes</taxon>
        <taxon>Sordariomycetidae</taxon>
        <taxon>Sordariales</taxon>
        <taxon>Lasiosphaeriaceae</taxon>
        <taxon>Lasiosphaeria</taxon>
    </lineage>
</organism>
<dbReference type="EMBL" id="JAULSN010000003">
    <property type="protein sequence ID" value="KAK3375738.1"/>
    <property type="molecule type" value="Genomic_DNA"/>
</dbReference>
<sequence>MAPQELHLQAANALSAIPSEQGIDHAFIGGFAVNLLGCQRNTADIDVEIDFANIIDLRTRIADPVLGGDPRFRIEHNKFVFTPADQEIQIPIETLVIGDLGLPRQLRVIRPGNTDIPILRPGILVLTKIKRCVHFVGSTRPKSIAKLRQDLVDVEFLLRWLAEHDQKMDFVGYSSLNVDRLYLAVKSLREYWEGDGRDDLIQLLDSVLEVDDQKKVSGA</sequence>
<name>A0AAE0KFD2_9PEZI</name>
<dbReference type="Proteomes" id="UP001287356">
    <property type="component" value="Unassembled WGS sequence"/>
</dbReference>
<accession>A0AAE0KFD2</accession>
<protein>
    <submittedName>
        <fullName evidence="1">Uncharacterized protein</fullName>
    </submittedName>
</protein>
<comment type="caution">
    <text evidence="1">The sequence shown here is derived from an EMBL/GenBank/DDBJ whole genome shotgun (WGS) entry which is preliminary data.</text>
</comment>
<reference evidence="1" key="2">
    <citation type="submission" date="2023-06" db="EMBL/GenBank/DDBJ databases">
        <authorList>
            <consortium name="Lawrence Berkeley National Laboratory"/>
            <person name="Haridas S."/>
            <person name="Hensen N."/>
            <person name="Bonometti L."/>
            <person name="Westerberg I."/>
            <person name="Brannstrom I.O."/>
            <person name="Guillou S."/>
            <person name="Cros-Aarteil S."/>
            <person name="Calhoun S."/>
            <person name="Kuo A."/>
            <person name="Mondo S."/>
            <person name="Pangilinan J."/>
            <person name="Riley R."/>
            <person name="Labutti K."/>
            <person name="Andreopoulos B."/>
            <person name="Lipzen A."/>
            <person name="Chen C."/>
            <person name="Yanf M."/>
            <person name="Daum C."/>
            <person name="Ng V."/>
            <person name="Clum A."/>
            <person name="Steindorff A."/>
            <person name="Ohm R."/>
            <person name="Martin F."/>
            <person name="Silar P."/>
            <person name="Natvig D."/>
            <person name="Lalanne C."/>
            <person name="Gautier V."/>
            <person name="Ament-Velasquez S.L."/>
            <person name="Kruys A."/>
            <person name="Hutchinson M.I."/>
            <person name="Powell A.J."/>
            <person name="Barry K."/>
            <person name="Miller A.N."/>
            <person name="Grigoriev I.V."/>
            <person name="Debuchy R."/>
            <person name="Gladieux P."/>
            <person name="Thoren M.H."/>
            <person name="Johannesson H."/>
        </authorList>
    </citation>
    <scope>NUCLEOTIDE SEQUENCE</scope>
    <source>
        <strain evidence="1">CBS 958.72</strain>
    </source>
</reference>
<gene>
    <name evidence="1" type="ORF">B0T24DRAFT_698218</name>
</gene>
<dbReference type="SUPFAM" id="SSF81301">
    <property type="entry name" value="Nucleotidyltransferase"/>
    <property type="match status" value="1"/>
</dbReference>
<dbReference type="InterPro" id="IPR043519">
    <property type="entry name" value="NT_sf"/>
</dbReference>
<keyword evidence="2" id="KW-1185">Reference proteome</keyword>